<evidence type="ECO:0000256" key="1">
    <source>
        <dbReference type="SAM" id="MobiDB-lite"/>
    </source>
</evidence>
<evidence type="ECO:0000313" key="2">
    <source>
        <dbReference type="EMBL" id="GFH24944.1"/>
    </source>
</evidence>
<feature type="compositionally biased region" description="Basic and acidic residues" evidence="1">
    <location>
        <begin position="1"/>
        <end position="15"/>
    </location>
</feature>
<evidence type="ECO:0000313" key="3">
    <source>
        <dbReference type="Proteomes" id="UP000485058"/>
    </source>
</evidence>
<reference evidence="2 3" key="1">
    <citation type="submission" date="2020-02" db="EMBL/GenBank/DDBJ databases">
        <title>Draft genome sequence of Haematococcus lacustris strain NIES-144.</title>
        <authorList>
            <person name="Morimoto D."/>
            <person name="Nakagawa S."/>
            <person name="Yoshida T."/>
            <person name="Sawayama S."/>
        </authorList>
    </citation>
    <scope>NUCLEOTIDE SEQUENCE [LARGE SCALE GENOMIC DNA]</scope>
    <source>
        <strain evidence="2 3">NIES-144</strain>
    </source>
</reference>
<comment type="caution">
    <text evidence="2">The sequence shown here is derived from an EMBL/GenBank/DDBJ whole genome shotgun (WGS) entry which is preliminary data.</text>
</comment>
<accession>A0A6A0A0S0</accession>
<dbReference type="PANTHER" id="PTHR47422:SF1">
    <property type="entry name" value="DNAJ HEAT SHOCK N-TERMINAL DOMAIN-CONTAINING PROTEIN"/>
    <property type="match status" value="1"/>
</dbReference>
<sequence length="146" mass="15975">MGKSSKADKKKEKESKKHAKKHKKAKSAKREASSSTSSSDADEVLTPRQQLARDKAAVVALRELLWLHAPARKELRDMLWTVDQGKAASIAGISDQGLRGRLRQLLKLLGLRGTGIKDVLALPKGVPATLSVLGHRQLSLSLQRQL</sequence>
<dbReference type="EMBL" id="BLLF01002676">
    <property type="protein sequence ID" value="GFH24944.1"/>
    <property type="molecule type" value="Genomic_DNA"/>
</dbReference>
<protein>
    <submittedName>
        <fullName evidence="2">J domain-containing protein</fullName>
    </submittedName>
</protein>
<feature type="compositionally biased region" description="Basic residues" evidence="1">
    <location>
        <begin position="16"/>
        <end position="27"/>
    </location>
</feature>
<organism evidence="2 3">
    <name type="scientific">Haematococcus lacustris</name>
    <name type="common">Green alga</name>
    <name type="synonym">Haematococcus pluvialis</name>
    <dbReference type="NCBI Taxonomy" id="44745"/>
    <lineage>
        <taxon>Eukaryota</taxon>
        <taxon>Viridiplantae</taxon>
        <taxon>Chlorophyta</taxon>
        <taxon>core chlorophytes</taxon>
        <taxon>Chlorophyceae</taxon>
        <taxon>CS clade</taxon>
        <taxon>Chlamydomonadales</taxon>
        <taxon>Haematococcaceae</taxon>
        <taxon>Haematococcus</taxon>
    </lineage>
</organism>
<dbReference type="AlphaFoldDB" id="A0A6A0A0S0"/>
<dbReference type="PANTHER" id="PTHR47422">
    <property type="entry name" value="DNAJ HEAT SHOCK N-TERMINAL DOMAIN-CONTAINING PROTEIN"/>
    <property type="match status" value="1"/>
</dbReference>
<name>A0A6A0A0S0_HAELA</name>
<keyword evidence="3" id="KW-1185">Reference proteome</keyword>
<feature type="region of interest" description="Disordered" evidence="1">
    <location>
        <begin position="1"/>
        <end position="47"/>
    </location>
</feature>
<gene>
    <name evidence="2" type="ORF">HaLaN_22825</name>
</gene>
<dbReference type="Proteomes" id="UP000485058">
    <property type="component" value="Unassembled WGS sequence"/>
</dbReference>
<proteinExistence type="predicted"/>